<feature type="coiled-coil region" evidence="8">
    <location>
        <begin position="400"/>
        <end position="427"/>
    </location>
</feature>
<keyword evidence="3" id="KW-0547">Nucleotide-binding</keyword>
<dbReference type="Gene3D" id="3.30.250.10">
    <property type="entry name" value="RecA protein, C-terminal domain"/>
    <property type="match status" value="1"/>
</dbReference>
<keyword evidence="2" id="KW-0678">Repressor</keyword>
<evidence type="ECO:0000256" key="6">
    <source>
        <dbReference type="ARBA" id="ARBA00023125"/>
    </source>
</evidence>
<evidence type="ECO:0000313" key="11">
    <source>
        <dbReference type="Proteomes" id="UP001358586"/>
    </source>
</evidence>
<dbReference type="Pfam" id="PF00154">
    <property type="entry name" value="RecA_N"/>
    <property type="match status" value="1"/>
</dbReference>
<comment type="caution">
    <text evidence="10">The sequence shown here is derived from an EMBL/GenBank/DDBJ whole genome shotgun (WGS) entry which is preliminary data.</text>
</comment>
<dbReference type="InterPro" id="IPR049261">
    <property type="entry name" value="RecA-like_C"/>
</dbReference>
<dbReference type="PANTHER" id="PTHR45900">
    <property type="entry name" value="RECA"/>
    <property type="match status" value="1"/>
</dbReference>
<evidence type="ECO:0000256" key="4">
    <source>
        <dbReference type="ARBA" id="ARBA00022840"/>
    </source>
</evidence>
<keyword evidence="5" id="KW-0156">Chromatin regulator</keyword>
<dbReference type="PANTHER" id="PTHR45900:SF6">
    <property type="entry name" value="DNA REPAIR PROTEIN RECA HOMOLOG 3, MITOCHONDRIAL-RELATED"/>
    <property type="match status" value="1"/>
</dbReference>
<dbReference type="PROSITE" id="PS00321">
    <property type="entry name" value="RECA_1"/>
    <property type="match status" value="1"/>
</dbReference>
<keyword evidence="8" id="KW-0175">Coiled coil</keyword>
<evidence type="ECO:0000256" key="5">
    <source>
        <dbReference type="ARBA" id="ARBA00022853"/>
    </source>
</evidence>
<proteinExistence type="inferred from homology"/>
<protein>
    <recommendedName>
        <fullName evidence="9">RecA family profile 2 domain-containing protein</fullName>
    </recommendedName>
</protein>
<evidence type="ECO:0000256" key="2">
    <source>
        <dbReference type="ARBA" id="ARBA00022491"/>
    </source>
</evidence>
<dbReference type="Pfam" id="PF21096">
    <property type="entry name" value="RecA_C"/>
    <property type="match status" value="1"/>
</dbReference>
<dbReference type="SUPFAM" id="SSF52540">
    <property type="entry name" value="P-loop containing nucleoside triphosphate hydrolases"/>
    <property type="match status" value="1"/>
</dbReference>
<dbReference type="InterPro" id="IPR020584">
    <property type="entry name" value="DNA_recomb/repair_RecA_CS"/>
</dbReference>
<evidence type="ECO:0000256" key="1">
    <source>
        <dbReference type="ARBA" id="ARBA00009391"/>
    </source>
</evidence>
<dbReference type="InterPro" id="IPR049428">
    <property type="entry name" value="RecA-like_N"/>
</dbReference>
<evidence type="ECO:0000256" key="3">
    <source>
        <dbReference type="ARBA" id="ARBA00022741"/>
    </source>
</evidence>
<name>A0ABR0QRU2_GOSAR</name>
<dbReference type="InterPro" id="IPR013765">
    <property type="entry name" value="DNA_recomb/repair_RecA"/>
</dbReference>
<evidence type="ECO:0000256" key="8">
    <source>
        <dbReference type="SAM" id="Coils"/>
    </source>
</evidence>
<keyword evidence="4" id="KW-0067">ATP-binding</keyword>
<dbReference type="Proteomes" id="UP001358586">
    <property type="component" value="Chromosome 2"/>
</dbReference>
<dbReference type="PRINTS" id="PR00142">
    <property type="entry name" value="RECA"/>
</dbReference>
<keyword evidence="7" id="KW-0233">DNA recombination</keyword>
<evidence type="ECO:0000256" key="7">
    <source>
        <dbReference type="ARBA" id="ARBA00023172"/>
    </source>
</evidence>
<dbReference type="InterPro" id="IPR023801">
    <property type="entry name" value="His_deacetylse_dom"/>
</dbReference>
<sequence length="452" mass="50352">MMLSALRVHLTYSSMRKNKEKSLELRVGSVAVFVTRYRVSSNPPAYFLSASSSFALIFPSSVVMNVDHADRSSSLLVCMTSMEVNCYSLNSVGPTMENLSGPRRSLAVYFTSALSNNLGEDSPVFENLFEFCQIYAGGTIDAARRLNNQLCDIAINWAGGLHHAKKCEASSFCYINDLVLGILKLLKVLVTHIYFFRQSDELAKSVSKIIYSQFADQVDMSEVQETKFDAEMAAMTCVPWGTLESVGDQSGYVNGINMILSSSIPVLGSILSPIYFQFFLDKVNTSKEGSKLSTFGFGGPTEVTYGGNALKFYASVRLNIRRTWLVKKGEETIGSQVLVKIVKNKLAPPFRNVEFELEFGKGISREREIIDLATKHKLVIKSGAFYSFNDRKLHGKEAFRRFLAENRSALEELVMKLREKLLDAESKKERKTDISDDCGGNCGVEKFCVFNG</sequence>
<dbReference type="InterPro" id="IPR020587">
    <property type="entry name" value="RecA_monomer-monomer_interface"/>
</dbReference>
<dbReference type="EMBL" id="JARKNE010000002">
    <property type="protein sequence ID" value="KAK5842051.1"/>
    <property type="molecule type" value="Genomic_DNA"/>
</dbReference>
<keyword evidence="11" id="KW-1185">Reference proteome</keyword>
<organism evidence="10 11">
    <name type="scientific">Gossypium arboreum</name>
    <name type="common">Tree cotton</name>
    <name type="synonym">Gossypium nanking</name>
    <dbReference type="NCBI Taxonomy" id="29729"/>
    <lineage>
        <taxon>Eukaryota</taxon>
        <taxon>Viridiplantae</taxon>
        <taxon>Streptophyta</taxon>
        <taxon>Embryophyta</taxon>
        <taxon>Tracheophyta</taxon>
        <taxon>Spermatophyta</taxon>
        <taxon>Magnoliopsida</taxon>
        <taxon>eudicotyledons</taxon>
        <taxon>Gunneridae</taxon>
        <taxon>Pentapetalae</taxon>
        <taxon>rosids</taxon>
        <taxon>malvids</taxon>
        <taxon>Malvales</taxon>
        <taxon>Malvaceae</taxon>
        <taxon>Malvoideae</taxon>
        <taxon>Gossypium</taxon>
    </lineage>
</organism>
<evidence type="ECO:0000259" key="9">
    <source>
        <dbReference type="PROSITE" id="PS50163"/>
    </source>
</evidence>
<dbReference type="Gene3D" id="3.40.50.300">
    <property type="entry name" value="P-loop containing nucleotide triphosphate hydrolases"/>
    <property type="match status" value="1"/>
</dbReference>
<dbReference type="Pfam" id="PF00850">
    <property type="entry name" value="Hist_deacetyl"/>
    <property type="match status" value="1"/>
</dbReference>
<dbReference type="InterPro" id="IPR023400">
    <property type="entry name" value="RecA_C_sf"/>
</dbReference>
<dbReference type="Gene3D" id="3.40.800.20">
    <property type="entry name" value="Histone deacetylase domain"/>
    <property type="match status" value="1"/>
</dbReference>
<dbReference type="PROSITE" id="PS50163">
    <property type="entry name" value="RECA_3"/>
    <property type="match status" value="1"/>
</dbReference>
<dbReference type="SUPFAM" id="SSF54752">
    <property type="entry name" value="RecA protein, C-terminal domain"/>
    <property type="match status" value="1"/>
</dbReference>
<dbReference type="InterPro" id="IPR023696">
    <property type="entry name" value="Ureohydrolase_dom_sf"/>
</dbReference>
<gene>
    <name evidence="10" type="ORF">PVK06_004378</name>
</gene>
<dbReference type="InterPro" id="IPR027417">
    <property type="entry name" value="P-loop_NTPase"/>
</dbReference>
<comment type="similarity">
    <text evidence="1">Belongs to the RecA family.</text>
</comment>
<feature type="domain" description="RecA family profile 2" evidence="9">
    <location>
        <begin position="297"/>
        <end position="368"/>
    </location>
</feature>
<accession>A0ABR0QRU2</accession>
<keyword evidence="6" id="KW-0238">DNA-binding</keyword>
<reference evidence="10 11" key="1">
    <citation type="submission" date="2023-03" db="EMBL/GenBank/DDBJ databases">
        <title>WGS of Gossypium arboreum.</title>
        <authorList>
            <person name="Yu D."/>
        </authorList>
    </citation>
    <scope>NUCLEOTIDE SEQUENCE [LARGE SCALE GENOMIC DNA]</scope>
    <source>
        <tissue evidence="10">Leaf</tissue>
    </source>
</reference>
<dbReference type="SUPFAM" id="SSF52768">
    <property type="entry name" value="Arginase/deacetylase"/>
    <property type="match status" value="1"/>
</dbReference>
<dbReference type="InterPro" id="IPR037138">
    <property type="entry name" value="His_deacetylse_dom_sf"/>
</dbReference>
<evidence type="ECO:0000313" key="10">
    <source>
        <dbReference type="EMBL" id="KAK5842051.1"/>
    </source>
</evidence>